<name>H5Y4W4_9FIRM</name>
<sequence>MESPGKMDNTVAREQKGVITSSALLLCYHFLLSSSAGDALTAWAATLKKASCVRQGSVLLSGSGAERFSAVLTRAKTVSSVCTRLRVPPLVRWTVRERVRTSGYFCM</sequence>
<dbReference type="Proteomes" id="UP000005104">
    <property type="component" value="Chromosome"/>
</dbReference>
<protein>
    <submittedName>
        <fullName evidence="1">Uncharacterized protein</fullName>
    </submittedName>
</protein>
<reference evidence="1 2" key="1">
    <citation type="submission" date="2011-11" db="EMBL/GenBank/DDBJ databases">
        <title>The Noncontiguous Finished genome of Desulfosporosinus youngiae DSM 17734.</title>
        <authorList>
            <consortium name="US DOE Joint Genome Institute (JGI-PGF)"/>
            <person name="Lucas S."/>
            <person name="Han J."/>
            <person name="Lapidus A."/>
            <person name="Cheng J.-F."/>
            <person name="Goodwin L."/>
            <person name="Pitluck S."/>
            <person name="Peters L."/>
            <person name="Ovchinnikova G."/>
            <person name="Lu M."/>
            <person name="Land M.L."/>
            <person name="Hauser L."/>
            <person name="Pester M."/>
            <person name="Spring S."/>
            <person name="Ollivier B."/>
            <person name="Rattei T."/>
            <person name="Klenk H.-P."/>
            <person name="Wagner M."/>
            <person name="Loy A."/>
            <person name="Woyke T.J."/>
        </authorList>
    </citation>
    <scope>NUCLEOTIDE SEQUENCE [LARGE SCALE GENOMIC DNA]</scope>
    <source>
        <strain evidence="1 2">DSM 17734</strain>
    </source>
</reference>
<keyword evidence="2" id="KW-1185">Reference proteome</keyword>
<dbReference type="EMBL" id="CM001441">
    <property type="protein sequence ID" value="EHQ89999.1"/>
    <property type="molecule type" value="Genomic_DNA"/>
</dbReference>
<dbReference type="AlphaFoldDB" id="H5Y4W4"/>
<gene>
    <name evidence="1" type="ORF">DesyoDRAFT_2953</name>
</gene>
<organism evidence="1 2">
    <name type="scientific">Desulfosporosinus youngiae DSM 17734</name>
    <dbReference type="NCBI Taxonomy" id="768710"/>
    <lineage>
        <taxon>Bacteria</taxon>
        <taxon>Bacillati</taxon>
        <taxon>Bacillota</taxon>
        <taxon>Clostridia</taxon>
        <taxon>Eubacteriales</taxon>
        <taxon>Desulfitobacteriaceae</taxon>
        <taxon>Desulfosporosinus</taxon>
    </lineage>
</organism>
<dbReference type="HOGENOM" id="CLU_2205869_0_0_9"/>
<evidence type="ECO:0000313" key="1">
    <source>
        <dbReference type="EMBL" id="EHQ89999.1"/>
    </source>
</evidence>
<proteinExistence type="predicted"/>
<accession>H5Y4W4</accession>
<dbReference type="STRING" id="768710.DesyoDRAFT_2953"/>
<evidence type="ECO:0000313" key="2">
    <source>
        <dbReference type="Proteomes" id="UP000005104"/>
    </source>
</evidence>